<keyword evidence="2" id="KW-0808">Transferase</keyword>
<evidence type="ECO:0000256" key="6">
    <source>
        <dbReference type="ARBA" id="ARBA00022918"/>
    </source>
</evidence>
<evidence type="ECO:0000259" key="11">
    <source>
        <dbReference type="PROSITE" id="PS50878"/>
    </source>
</evidence>
<dbReference type="InterPro" id="IPR000477">
    <property type="entry name" value="RT_dom"/>
</dbReference>
<evidence type="ECO:0000256" key="3">
    <source>
        <dbReference type="ARBA" id="ARBA00022695"/>
    </source>
</evidence>
<dbReference type="OrthoDB" id="9788687at2"/>
<dbReference type="InterPro" id="IPR043502">
    <property type="entry name" value="DNA/RNA_pol_sf"/>
</dbReference>
<keyword evidence="7" id="KW-0051">Antiviral defense</keyword>
<dbReference type="InterPro" id="IPR000123">
    <property type="entry name" value="Reverse_transcriptase_msDNA"/>
</dbReference>
<name>A0A3S1C7Y7_9CYAN</name>
<comment type="caution">
    <text evidence="12">The sequence shown here is derived from an EMBL/GenBank/DDBJ whole genome shotgun (WGS) entry which is preliminary data.</text>
</comment>
<evidence type="ECO:0000256" key="2">
    <source>
        <dbReference type="ARBA" id="ARBA00022679"/>
    </source>
</evidence>
<feature type="coiled-coil region" evidence="10">
    <location>
        <begin position="51"/>
        <end position="103"/>
    </location>
</feature>
<dbReference type="Pfam" id="PF00078">
    <property type="entry name" value="RVT_1"/>
    <property type="match status" value="1"/>
</dbReference>
<dbReference type="SUPFAM" id="SSF56672">
    <property type="entry name" value="DNA/RNA polymerases"/>
    <property type="match status" value="1"/>
</dbReference>
<keyword evidence="3" id="KW-0548">Nucleotidyltransferase</keyword>
<dbReference type="GO" id="GO:0003723">
    <property type="term" value="F:RNA binding"/>
    <property type="evidence" value="ECO:0007669"/>
    <property type="project" value="InterPro"/>
</dbReference>
<evidence type="ECO:0000256" key="10">
    <source>
        <dbReference type="SAM" id="Coils"/>
    </source>
</evidence>
<dbReference type="AlphaFoldDB" id="A0A3S1C7Y7"/>
<keyword evidence="13" id="KW-1185">Reference proteome</keyword>
<dbReference type="PANTHER" id="PTHR34047">
    <property type="entry name" value="NUCLEAR INTRON MATURASE 1, MITOCHONDRIAL-RELATED"/>
    <property type="match status" value="1"/>
</dbReference>
<evidence type="ECO:0000313" key="12">
    <source>
        <dbReference type="EMBL" id="RUS98570.1"/>
    </source>
</evidence>
<organism evidence="12 13">
    <name type="scientific">Dulcicalothrix desertica PCC 7102</name>
    <dbReference type="NCBI Taxonomy" id="232991"/>
    <lineage>
        <taxon>Bacteria</taxon>
        <taxon>Bacillati</taxon>
        <taxon>Cyanobacteriota</taxon>
        <taxon>Cyanophyceae</taxon>
        <taxon>Nostocales</taxon>
        <taxon>Calotrichaceae</taxon>
        <taxon>Dulcicalothrix</taxon>
    </lineage>
</organism>
<dbReference type="EMBL" id="RSCL01000028">
    <property type="protein sequence ID" value="RUS98570.1"/>
    <property type="molecule type" value="Genomic_DNA"/>
</dbReference>
<evidence type="ECO:0000256" key="9">
    <source>
        <dbReference type="ARBA" id="ARBA00048173"/>
    </source>
</evidence>
<comment type="similarity">
    <text evidence="8">Belongs to the bacterial reverse transcriptase family.</text>
</comment>
<accession>A0A3S1C7Y7</accession>
<reference evidence="12" key="2">
    <citation type="journal article" date="2019" name="Genome Biol. Evol.">
        <title>Day and night: Metabolic profiles and evolutionary relationships of six axenic non-marine cyanobacteria.</title>
        <authorList>
            <person name="Will S.E."/>
            <person name="Henke P."/>
            <person name="Boedeker C."/>
            <person name="Huang S."/>
            <person name="Brinkmann H."/>
            <person name="Rohde M."/>
            <person name="Jarek M."/>
            <person name="Friedl T."/>
            <person name="Seufert S."/>
            <person name="Schumacher M."/>
            <person name="Overmann J."/>
            <person name="Neumann-Schaal M."/>
            <person name="Petersen J."/>
        </authorList>
    </citation>
    <scope>NUCLEOTIDE SEQUENCE [LARGE SCALE GENOMIC DNA]</scope>
    <source>
        <strain evidence="12">PCC 7102</strain>
    </source>
</reference>
<evidence type="ECO:0000256" key="1">
    <source>
        <dbReference type="ARBA" id="ARBA00012493"/>
    </source>
</evidence>
<comment type="catalytic activity">
    <reaction evidence="9">
        <text>DNA(n) + a 2'-deoxyribonucleoside 5'-triphosphate = DNA(n+1) + diphosphate</text>
        <dbReference type="Rhea" id="RHEA:22508"/>
        <dbReference type="Rhea" id="RHEA-COMP:17339"/>
        <dbReference type="Rhea" id="RHEA-COMP:17340"/>
        <dbReference type="ChEBI" id="CHEBI:33019"/>
        <dbReference type="ChEBI" id="CHEBI:61560"/>
        <dbReference type="ChEBI" id="CHEBI:173112"/>
        <dbReference type="EC" id="2.7.7.49"/>
    </reaction>
</comment>
<sequence>MSDQPRTRQELYDRIRQTGKDEFILEEMIRFGFWAPQGTIPEDPADEIRRQGEIRRELETLRQQSSQLRNEKELRKQMLKQRLEESRRKQKETKERREQERLERAAAWQEKRQKDIIYLGEDVSGGLNNTEANIERLQSHNLPLCNTALEIAEAMGVTIGKLRFLAFNRKTSTISHYIRFKVPKKTGGERLISAPMPNLKQAQYWILENILNKLEVHDAAHGFRENRSIITNATPHVGADVIINFDLKDFFPSISYKRVKGLFQSFGYSEAAATIFGLICTAADIEQVELDGKTYYVALDDRHLPQGSPASPAITNLLCRRLDRRLQGMAENIGFTYSRYADDLTFSAKTENRRHICNIMRRTESIVTHEGFNINHDKTRVLRNTNQQEVTGIIVNNKLNISKKVLKKFRATLHQIEQEGLQGKHWGNSHDTLAAITGFANFVAMVNPEKGAEFQQQVQRIKKKRK</sequence>
<dbReference type="GO" id="GO:0051607">
    <property type="term" value="P:defense response to virus"/>
    <property type="evidence" value="ECO:0007669"/>
    <property type="project" value="UniProtKB-KW"/>
</dbReference>
<evidence type="ECO:0000256" key="5">
    <source>
        <dbReference type="ARBA" id="ARBA00022842"/>
    </source>
</evidence>
<dbReference type="Proteomes" id="UP000271624">
    <property type="component" value="Unassembled WGS sequence"/>
</dbReference>
<dbReference type="EC" id="2.7.7.49" evidence="1"/>
<reference evidence="12" key="1">
    <citation type="submission" date="2018-12" db="EMBL/GenBank/DDBJ databases">
        <authorList>
            <person name="Will S."/>
            <person name="Neumann-Schaal M."/>
            <person name="Henke P."/>
        </authorList>
    </citation>
    <scope>NUCLEOTIDE SEQUENCE</scope>
    <source>
        <strain evidence="12">PCC 7102</strain>
    </source>
</reference>
<dbReference type="GO" id="GO:0003964">
    <property type="term" value="F:RNA-directed DNA polymerase activity"/>
    <property type="evidence" value="ECO:0007669"/>
    <property type="project" value="UniProtKB-KW"/>
</dbReference>
<evidence type="ECO:0000256" key="7">
    <source>
        <dbReference type="ARBA" id="ARBA00023118"/>
    </source>
</evidence>
<evidence type="ECO:0000313" key="13">
    <source>
        <dbReference type="Proteomes" id="UP000271624"/>
    </source>
</evidence>
<dbReference type="PRINTS" id="PR00866">
    <property type="entry name" value="RNADNAPOLMS"/>
</dbReference>
<feature type="domain" description="Reverse transcriptase" evidence="11">
    <location>
        <begin position="163"/>
        <end position="395"/>
    </location>
</feature>
<dbReference type="PROSITE" id="PS50878">
    <property type="entry name" value="RT_POL"/>
    <property type="match status" value="1"/>
</dbReference>
<keyword evidence="10" id="KW-0175">Coiled coil</keyword>
<gene>
    <name evidence="12" type="ORF">DSM106972_079560</name>
</gene>
<keyword evidence="6 12" id="KW-0695">RNA-directed DNA polymerase</keyword>
<proteinExistence type="inferred from homology"/>
<protein>
    <recommendedName>
        <fullName evidence="1">RNA-directed DNA polymerase</fullName>
        <ecNumber evidence="1">2.7.7.49</ecNumber>
    </recommendedName>
</protein>
<keyword evidence="5" id="KW-0460">Magnesium</keyword>
<dbReference type="GO" id="GO:0046872">
    <property type="term" value="F:metal ion binding"/>
    <property type="evidence" value="ECO:0007669"/>
    <property type="project" value="UniProtKB-KW"/>
</dbReference>
<evidence type="ECO:0000256" key="8">
    <source>
        <dbReference type="ARBA" id="ARBA00034120"/>
    </source>
</evidence>
<dbReference type="RefSeq" id="WP_127086023.1">
    <property type="nucleotide sequence ID" value="NZ_RSCL01000028.1"/>
</dbReference>
<keyword evidence="4" id="KW-0479">Metal-binding</keyword>
<dbReference type="CDD" id="cd03487">
    <property type="entry name" value="RT_Bac_retron_II"/>
    <property type="match status" value="1"/>
</dbReference>
<dbReference type="PANTHER" id="PTHR34047:SF7">
    <property type="entry name" value="RNA-DIRECTED DNA POLYMERASE"/>
    <property type="match status" value="1"/>
</dbReference>
<evidence type="ECO:0000256" key="4">
    <source>
        <dbReference type="ARBA" id="ARBA00022723"/>
    </source>
</evidence>
<dbReference type="InterPro" id="IPR051083">
    <property type="entry name" value="GrpII_Intron_Splice-Mob/Def"/>
</dbReference>